<dbReference type="Gene3D" id="1.40.20.10">
    <property type="entry name" value="CHAD domain"/>
    <property type="match status" value="1"/>
</dbReference>
<dbReference type="PANTHER" id="PTHR39339:SF1">
    <property type="entry name" value="CHAD DOMAIN-CONTAINING PROTEIN"/>
    <property type="match status" value="1"/>
</dbReference>
<feature type="region of interest" description="Disordered" evidence="1">
    <location>
        <begin position="1"/>
        <end position="26"/>
    </location>
</feature>
<sequence length="327" mass="34215">MSTRPSPPAPGPRSTPRSGAEGGAPEDYLRLHAARALEAMRRRGNDLTVEVVHDSRTSLRRLRATVRTLPALVADPTAVDAALQEVALVLGAVRDVDVLSELLLPAADELTPDPAAAPLRALLEHELAARRAAALAALAPAAEAPRWQEAATLLQDWSRTPPSLPTLDVAQALGEAEALTRGRLRAAGADPAALHSARKAAKRWRYAAELLAAEPAAAHHRERAEAVQEELGLIQDLEIALGLLDELEEEGAGVGAAHAAPAAVTSAPEALRGLAVLRAALAARQRDLVNEVAARTHRPLPEPSRGRVATRGSAAPPAHGGCPAPDR</sequence>
<evidence type="ECO:0000259" key="2">
    <source>
        <dbReference type="PROSITE" id="PS51708"/>
    </source>
</evidence>
<name>A0A9D2THV6_9MICO</name>
<dbReference type="AlphaFoldDB" id="A0A9D2THV6"/>
<dbReference type="Pfam" id="PF05235">
    <property type="entry name" value="CHAD"/>
    <property type="match status" value="1"/>
</dbReference>
<comment type="caution">
    <text evidence="3">The sequence shown here is derived from an EMBL/GenBank/DDBJ whole genome shotgun (WGS) entry which is preliminary data.</text>
</comment>
<dbReference type="InterPro" id="IPR038186">
    <property type="entry name" value="CHAD_dom_sf"/>
</dbReference>
<protein>
    <submittedName>
        <fullName evidence="3">CHAD domain-containing protein</fullName>
    </submittedName>
</protein>
<evidence type="ECO:0000313" key="3">
    <source>
        <dbReference type="EMBL" id="HJC69072.1"/>
    </source>
</evidence>
<dbReference type="SMART" id="SM00880">
    <property type="entry name" value="CHAD"/>
    <property type="match status" value="1"/>
</dbReference>
<evidence type="ECO:0000313" key="4">
    <source>
        <dbReference type="Proteomes" id="UP000823854"/>
    </source>
</evidence>
<dbReference type="Proteomes" id="UP000823854">
    <property type="component" value="Unassembled WGS sequence"/>
</dbReference>
<dbReference type="PROSITE" id="PS51708">
    <property type="entry name" value="CHAD"/>
    <property type="match status" value="1"/>
</dbReference>
<reference evidence="3" key="1">
    <citation type="journal article" date="2021" name="PeerJ">
        <title>Extensive microbial diversity within the chicken gut microbiome revealed by metagenomics and culture.</title>
        <authorList>
            <person name="Gilroy R."/>
            <person name="Ravi A."/>
            <person name="Getino M."/>
            <person name="Pursley I."/>
            <person name="Horton D.L."/>
            <person name="Alikhan N.F."/>
            <person name="Baker D."/>
            <person name="Gharbi K."/>
            <person name="Hall N."/>
            <person name="Watson M."/>
            <person name="Adriaenssens E.M."/>
            <person name="Foster-Nyarko E."/>
            <person name="Jarju S."/>
            <person name="Secka A."/>
            <person name="Antonio M."/>
            <person name="Oren A."/>
            <person name="Chaudhuri R.R."/>
            <person name="La Ragione R."/>
            <person name="Hildebrand F."/>
            <person name="Pallen M.J."/>
        </authorList>
    </citation>
    <scope>NUCLEOTIDE SEQUENCE</scope>
    <source>
        <strain evidence="3">CHK130-7132</strain>
    </source>
</reference>
<feature type="compositionally biased region" description="Pro residues" evidence="1">
    <location>
        <begin position="1"/>
        <end position="13"/>
    </location>
</feature>
<proteinExistence type="predicted"/>
<dbReference type="PANTHER" id="PTHR39339">
    <property type="entry name" value="SLR1444 PROTEIN"/>
    <property type="match status" value="1"/>
</dbReference>
<gene>
    <name evidence="3" type="ORF">H9932_05240</name>
</gene>
<accession>A0A9D2THV6</accession>
<reference evidence="3" key="2">
    <citation type="submission" date="2021-04" db="EMBL/GenBank/DDBJ databases">
        <authorList>
            <person name="Gilroy R."/>
        </authorList>
    </citation>
    <scope>NUCLEOTIDE SEQUENCE</scope>
    <source>
        <strain evidence="3">CHK130-7132</strain>
    </source>
</reference>
<evidence type="ECO:0000256" key="1">
    <source>
        <dbReference type="SAM" id="MobiDB-lite"/>
    </source>
</evidence>
<feature type="region of interest" description="Disordered" evidence="1">
    <location>
        <begin position="295"/>
        <end position="327"/>
    </location>
</feature>
<feature type="domain" description="CHAD" evidence="2">
    <location>
        <begin position="13"/>
        <end position="307"/>
    </location>
</feature>
<dbReference type="InterPro" id="IPR007899">
    <property type="entry name" value="CHAD_dom"/>
</dbReference>
<organism evidence="3 4">
    <name type="scientific">Candidatus Brachybacterium intestinipullorum</name>
    <dbReference type="NCBI Taxonomy" id="2838512"/>
    <lineage>
        <taxon>Bacteria</taxon>
        <taxon>Bacillati</taxon>
        <taxon>Actinomycetota</taxon>
        <taxon>Actinomycetes</taxon>
        <taxon>Micrococcales</taxon>
        <taxon>Dermabacteraceae</taxon>
        <taxon>Brachybacterium</taxon>
    </lineage>
</organism>
<feature type="compositionally biased region" description="Low complexity" evidence="1">
    <location>
        <begin position="312"/>
        <end position="327"/>
    </location>
</feature>
<dbReference type="EMBL" id="DWWC01000100">
    <property type="protein sequence ID" value="HJC69072.1"/>
    <property type="molecule type" value="Genomic_DNA"/>
</dbReference>